<dbReference type="Proteomes" id="UP000886740">
    <property type="component" value="Unassembled WGS sequence"/>
</dbReference>
<reference evidence="1" key="1">
    <citation type="journal article" date="2021" name="PeerJ">
        <title>Extensive microbial diversity within the chicken gut microbiome revealed by metagenomics and culture.</title>
        <authorList>
            <person name="Gilroy R."/>
            <person name="Ravi A."/>
            <person name="Getino M."/>
            <person name="Pursley I."/>
            <person name="Horton D.L."/>
            <person name="Alikhan N.F."/>
            <person name="Baker D."/>
            <person name="Gharbi K."/>
            <person name="Hall N."/>
            <person name="Watson M."/>
            <person name="Adriaenssens E.M."/>
            <person name="Foster-Nyarko E."/>
            <person name="Jarju S."/>
            <person name="Secka A."/>
            <person name="Antonio M."/>
            <person name="Oren A."/>
            <person name="Chaudhuri R.R."/>
            <person name="La Ragione R."/>
            <person name="Hildebrand F."/>
            <person name="Pallen M.J."/>
        </authorList>
    </citation>
    <scope>NUCLEOTIDE SEQUENCE</scope>
    <source>
        <strain evidence="1">ChiGjej6B6-14162</strain>
    </source>
</reference>
<dbReference type="Pfam" id="PF17170">
    <property type="entry name" value="DUF5128"/>
    <property type="match status" value="1"/>
</dbReference>
<dbReference type="EMBL" id="DXEL01000032">
    <property type="protein sequence ID" value="HIX74186.1"/>
    <property type="molecule type" value="Genomic_DNA"/>
</dbReference>
<gene>
    <name evidence="1" type="ORF">H9977_03975</name>
</gene>
<reference evidence="1" key="2">
    <citation type="submission" date="2021-04" db="EMBL/GenBank/DDBJ databases">
        <authorList>
            <person name="Gilroy R."/>
        </authorList>
    </citation>
    <scope>NUCLEOTIDE SEQUENCE</scope>
    <source>
        <strain evidence="1">ChiGjej6B6-14162</strain>
    </source>
</reference>
<name>A0A9D2BFD3_9BACT</name>
<evidence type="ECO:0000313" key="2">
    <source>
        <dbReference type="Proteomes" id="UP000886740"/>
    </source>
</evidence>
<dbReference type="SUPFAM" id="SSF63829">
    <property type="entry name" value="Calcium-dependent phosphotriesterase"/>
    <property type="match status" value="1"/>
</dbReference>
<proteinExistence type="predicted"/>
<organism evidence="1 2">
    <name type="scientific">Candidatus Parabacteroides intestinipullorum</name>
    <dbReference type="NCBI Taxonomy" id="2838723"/>
    <lineage>
        <taxon>Bacteria</taxon>
        <taxon>Pseudomonadati</taxon>
        <taxon>Bacteroidota</taxon>
        <taxon>Bacteroidia</taxon>
        <taxon>Bacteroidales</taxon>
        <taxon>Tannerellaceae</taxon>
        <taxon>Parabacteroides</taxon>
    </lineage>
</organism>
<sequence length="380" mass="45062">MIKNIRLIFTCLLLEVTLGFVLGCSGNSSCPAPNSKEIFISTKGKGDVPIEDIFSEHRYIPLETRDDLLLPDISEIRRVTLSDDGQHIFISDRNSVMRFHLDGRFDRRYRHQGEGPEDYFGIWSFTLWKNGDISIFDMYHKAILTYSEEDSFISRFRYPEWDMFNMISLDDSLLLIRCTDLKKDDYLFHVINRNTGMEESAYWKLEKPDKVFAYMLDYFYRYGEKILLNRYKSNDIHELTRDSAILRYRINIDNKIPPEGYWRQENKDIFETYRLIDDYIGHIPFFMESDLSIFLQYDGGAKERQGFAFVDKATRESRAINRFIFEDGFVYRPEYLYPLPNGWCAMLLYPEDIFKNSVFAQRFPGLDEESNPVLFLGKLR</sequence>
<evidence type="ECO:0000313" key="1">
    <source>
        <dbReference type="EMBL" id="HIX74186.1"/>
    </source>
</evidence>
<comment type="caution">
    <text evidence="1">The sequence shown here is derived from an EMBL/GenBank/DDBJ whole genome shotgun (WGS) entry which is preliminary data.</text>
</comment>
<protein>
    <submittedName>
        <fullName evidence="1">6-bladed beta-propeller</fullName>
    </submittedName>
</protein>
<accession>A0A9D2BFD3</accession>
<dbReference type="AlphaFoldDB" id="A0A9D2BFD3"/>